<keyword evidence="2" id="KW-0812">Transmembrane</keyword>
<proteinExistence type="predicted"/>
<feature type="transmembrane region" description="Helical" evidence="2">
    <location>
        <begin position="154"/>
        <end position="176"/>
    </location>
</feature>
<feature type="transmembrane region" description="Helical" evidence="2">
    <location>
        <begin position="127"/>
        <end position="148"/>
    </location>
</feature>
<keyword evidence="2" id="KW-1133">Transmembrane helix</keyword>
<keyword evidence="4" id="KW-1185">Reference proteome</keyword>
<evidence type="ECO:0000256" key="2">
    <source>
        <dbReference type="SAM" id="Phobius"/>
    </source>
</evidence>
<feature type="transmembrane region" description="Helical" evidence="2">
    <location>
        <begin position="67"/>
        <end position="86"/>
    </location>
</feature>
<gene>
    <name evidence="3" type="ORF">ACFSXZ_26695</name>
</gene>
<accession>A0ABW5FZC2</accession>
<evidence type="ECO:0000313" key="3">
    <source>
        <dbReference type="EMBL" id="MFD2419922.1"/>
    </source>
</evidence>
<dbReference type="RefSeq" id="WP_378267945.1">
    <property type="nucleotide sequence ID" value="NZ_JBHUKR010000015.1"/>
</dbReference>
<evidence type="ECO:0000256" key="1">
    <source>
        <dbReference type="SAM" id="MobiDB-lite"/>
    </source>
</evidence>
<dbReference type="Proteomes" id="UP001597417">
    <property type="component" value="Unassembled WGS sequence"/>
</dbReference>
<feature type="region of interest" description="Disordered" evidence="1">
    <location>
        <begin position="1"/>
        <end position="22"/>
    </location>
</feature>
<organism evidence="3 4">
    <name type="scientific">Amycolatopsis pigmentata</name>
    <dbReference type="NCBI Taxonomy" id="450801"/>
    <lineage>
        <taxon>Bacteria</taxon>
        <taxon>Bacillati</taxon>
        <taxon>Actinomycetota</taxon>
        <taxon>Actinomycetes</taxon>
        <taxon>Pseudonocardiales</taxon>
        <taxon>Pseudonocardiaceae</taxon>
        <taxon>Amycolatopsis</taxon>
    </lineage>
</organism>
<feature type="transmembrane region" description="Helical" evidence="2">
    <location>
        <begin position="32"/>
        <end position="55"/>
    </location>
</feature>
<name>A0ABW5FZC2_9PSEU</name>
<protein>
    <submittedName>
        <fullName evidence="3">Uncharacterized protein</fullName>
    </submittedName>
</protein>
<comment type="caution">
    <text evidence="3">The sequence shown here is derived from an EMBL/GenBank/DDBJ whole genome shotgun (WGS) entry which is preliminary data.</text>
</comment>
<dbReference type="EMBL" id="JBHUKR010000015">
    <property type="protein sequence ID" value="MFD2419922.1"/>
    <property type="molecule type" value="Genomic_DNA"/>
</dbReference>
<sequence>MGGGATAAALHRTETFHPSTDRTGATAMWTTFAATVGGSAAGLTGLTFIVVAFRFDVVATSQEYRNRAAQTVSLFLTTTVTASLVTLPQPTWALGVELLVAAAASASLLSVLDYAARRGTSQHARPILVVALVVFAAGIAAAGLFATVGSTNGMGFYAASSLLGLMWGVYGTWVFLTQAGTDQINAVANVHDQPGTVPAA</sequence>
<evidence type="ECO:0000313" key="4">
    <source>
        <dbReference type="Proteomes" id="UP001597417"/>
    </source>
</evidence>
<keyword evidence="2" id="KW-0472">Membrane</keyword>
<feature type="transmembrane region" description="Helical" evidence="2">
    <location>
        <begin position="92"/>
        <end position="115"/>
    </location>
</feature>
<reference evidence="4" key="1">
    <citation type="journal article" date="2019" name="Int. J. Syst. Evol. Microbiol.">
        <title>The Global Catalogue of Microorganisms (GCM) 10K type strain sequencing project: providing services to taxonomists for standard genome sequencing and annotation.</title>
        <authorList>
            <consortium name="The Broad Institute Genomics Platform"/>
            <consortium name="The Broad Institute Genome Sequencing Center for Infectious Disease"/>
            <person name="Wu L."/>
            <person name="Ma J."/>
        </authorList>
    </citation>
    <scope>NUCLEOTIDE SEQUENCE [LARGE SCALE GENOMIC DNA]</scope>
    <source>
        <strain evidence="4">CGMCC 4.7645</strain>
    </source>
</reference>